<evidence type="ECO:0000313" key="6">
    <source>
        <dbReference type="EMBL" id="MDE8653176.1"/>
    </source>
</evidence>
<evidence type="ECO:0000313" key="7">
    <source>
        <dbReference type="Proteomes" id="UP001216253"/>
    </source>
</evidence>
<dbReference type="InterPro" id="IPR050766">
    <property type="entry name" value="Bact_Lucif_Oxidored"/>
</dbReference>
<dbReference type="RefSeq" id="WP_275229285.1">
    <property type="nucleotide sequence ID" value="NZ_JARESE010000051.1"/>
</dbReference>
<keyword evidence="4" id="KW-0503">Monooxygenase</keyword>
<reference evidence="6 7" key="1">
    <citation type="submission" date="2023-03" db="EMBL/GenBank/DDBJ databases">
        <title>NovoSphingobium album sp. nov. isolated from polycyclic aromatic hydrocarbons- and heavy-metal polluted soil.</title>
        <authorList>
            <person name="Liu Z."/>
            <person name="Wang K."/>
        </authorList>
    </citation>
    <scope>NUCLEOTIDE SEQUENCE [LARGE SCALE GENOMIC DNA]</scope>
    <source>
        <strain evidence="6 7">H3SJ31-1</strain>
    </source>
</reference>
<evidence type="ECO:0000256" key="1">
    <source>
        <dbReference type="ARBA" id="ARBA00010426"/>
    </source>
</evidence>
<dbReference type="InterPro" id="IPR036661">
    <property type="entry name" value="Luciferase-like_sf"/>
</dbReference>
<evidence type="ECO:0000259" key="5">
    <source>
        <dbReference type="Pfam" id="PF00296"/>
    </source>
</evidence>
<dbReference type="EMBL" id="JARESE010000051">
    <property type="protein sequence ID" value="MDE8653176.1"/>
    <property type="molecule type" value="Genomic_DNA"/>
</dbReference>
<accession>A0ABT5WSZ9</accession>
<keyword evidence="7" id="KW-1185">Reference proteome</keyword>
<dbReference type="SUPFAM" id="SSF51679">
    <property type="entry name" value="Bacterial luciferase-like"/>
    <property type="match status" value="1"/>
</dbReference>
<sequence>MPGSGLQHGLFIAPYHDVIESPTIGLRRDLELVEHVEKLGFAEAWFGEHHSTGWETIGSPELMIAAAAERTHRIRLGTGVVSMPYHNPLMVANRIVQLDHMTMGRVIFGMGPGLLPTDAEMIGVDIKSLRAKLEEVAKIIVPLLSGEEVTHKTSWYKLNKARTHLRPYTLPHPEIAVASAITPSGGMLAGQHGFGMLCVAATETAGFDVLDENWKIANQVAEENGQRMDPVKLRLVVPMHIAATREQARKDVEQGLARWVEYFDRVAPAGMRGMSGGDPVDILVGAGRAVIGTPEDAITMIERLQAKQGEFGVILFQAHNWAEWEETKKSYELYARFVMPHFAGTNRNRQASYAALASNIDRLESERTKGAEAAFKAWEEKTGRTA</sequence>
<evidence type="ECO:0000256" key="4">
    <source>
        <dbReference type="ARBA" id="ARBA00023033"/>
    </source>
</evidence>
<keyword evidence="3" id="KW-0560">Oxidoreductase</keyword>
<dbReference type="Pfam" id="PF00296">
    <property type="entry name" value="Bac_luciferase"/>
    <property type="match status" value="1"/>
</dbReference>
<proteinExistence type="inferred from homology"/>
<dbReference type="Proteomes" id="UP001216253">
    <property type="component" value="Unassembled WGS sequence"/>
</dbReference>
<dbReference type="PANTHER" id="PTHR30137:SF16">
    <property type="entry name" value="BLL0895 PROTEIN"/>
    <property type="match status" value="1"/>
</dbReference>
<evidence type="ECO:0000256" key="2">
    <source>
        <dbReference type="ARBA" id="ARBA00022630"/>
    </source>
</evidence>
<name>A0ABT5WSZ9_9SPHN</name>
<dbReference type="PANTHER" id="PTHR30137">
    <property type="entry name" value="LUCIFERASE-LIKE MONOOXYGENASE"/>
    <property type="match status" value="1"/>
</dbReference>
<gene>
    <name evidence="6" type="ORF">PYV00_15855</name>
</gene>
<organism evidence="6 7">
    <name type="scientific">Novosphingobium album</name>
    <name type="common">ex Liu et al. 2023</name>
    <dbReference type="NCBI Taxonomy" id="3031130"/>
    <lineage>
        <taxon>Bacteria</taxon>
        <taxon>Pseudomonadati</taxon>
        <taxon>Pseudomonadota</taxon>
        <taxon>Alphaproteobacteria</taxon>
        <taxon>Sphingomonadales</taxon>
        <taxon>Sphingomonadaceae</taxon>
        <taxon>Novosphingobium</taxon>
    </lineage>
</organism>
<dbReference type="InterPro" id="IPR011251">
    <property type="entry name" value="Luciferase-like_dom"/>
</dbReference>
<keyword evidence="2" id="KW-0285">Flavoprotein</keyword>
<evidence type="ECO:0000256" key="3">
    <source>
        <dbReference type="ARBA" id="ARBA00023002"/>
    </source>
</evidence>
<feature type="domain" description="Luciferase-like" evidence="5">
    <location>
        <begin position="16"/>
        <end position="304"/>
    </location>
</feature>
<protein>
    <submittedName>
        <fullName evidence="6">LLM class flavin-dependent oxidoreductase</fullName>
    </submittedName>
</protein>
<comment type="caution">
    <text evidence="6">The sequence shown here is derived from an EMBL/GenBank/DDBJ whole genome shotgun (WGS) entry which is preliminary data.</text>
</comment>
<dbReference type="Gene3D" id="3.20.20.30">
    <property type="entry name" value="Luciferase-like domain"/>
    <property type="match status" value="1"/>
</dbReference>
<comment type="similarity">
    <text evidence="1">Belongs to the bacterial luciferase oxidoreductase family.</text>
</comment>